<dbReference type="GO" id="GO:0008270">
    <property type="term" value="F:zinc ion binding"/>
    <property type="evidence" value="ECO:0007669"/>
    <property type="project" value="UniProtKB-KW"/>
</dbReference>
<keyword evidence="1" id="KW-0862">Zinc</keyword>
<evidence type="ECO:0000256" key="2">
    <source>
        <dbReference type="SAM" id="MobiDB-lite"/>
    </source>
</evidence>
<keyword evidence="5" id="KW-1185">Reference proteome</keyword>
<evidence type="ECO:0000313" key="4">
    <source>
        <dbReference type="EMBL" id="KAK4096074.1"/>
    </source>
</evidence>
<sequence>MANPDRPYDMWREQDGTLVSLLGALIPDSYEHDTTISGRAWTCPIRSCRRLFKATFDMGNHFRGHHRGSRLNDNLDRTFTVVGTNNGTHPAVVVSRNPMDSEPIAEPTIPYYPGGMATKTIRWVKAVEKDPASDTPMSKADETTNMASDVGWEIAADGRPYKEWWNENGELISMTGALIPEGYQLSPDSVPGRPWVCPVRSCRIACKFKKSLGYHFMIAHKSCSLNDNSDGTFSIINSSLKLNAPRVVSRNPLDPNEPPPPAPCPPLGSDAVRAADRHKMAETGTRAASSTGSIIAPPSNSAPALTSDAQALWDHIASRIPQIPSRWLPLDRESPEAWILLCHPKMRDLNIVSPALLADPARLVPSMLLQAVGEENPTPCTECRRHDGLFDCCVGGATGTVRQLLPLLGTAAQSCANCIARRAVRQCSVRIRSASAVRAAAASMQPEINNGEVVDAGVSEVVMDNSGDEEEEAEVPVGLAPRRSTRLSLPNGDSDSDARSEESADEVPVESGATTSRPSRLVTFKVPNPTQSGRQLREHRTPSVKSKLNGPVEQDLHLEDWELGDGRASTAGEPLAFSSTYLAANQTVHVSRNINFQALSIPSGRVHQIPADKTKTRVCTLAMGKLAVQVVKDEFVIGSQGSFKIAAGVACTVTNRGYADVVLQITSVNGA</sequence>
<dbReference type="PROSITE" id="PS50157">
    <property type="entry name" value="ZINC_FINGER_C2H2_2"/>
    <property type="match status" value="1"/>
</dbReference>
<keyword evidence="1" id="KW-0479">Metal-binding</keyword>
<comment type="caution">
    <text evidence="4">The sequence shown here is derived from an EMBL/GenBank/DDBJ whole genome shotgun (WGS) entry which is preliminary data.</text>
</comment>
<dbReference type="Proteomes" id="UP001305647">
    <property type="component" value="Unassembled WGS sequence"/>
</dbReference>
<dbReference type="PROSITE" id="PS00028">
    <property type="entry name" value="ZINC_FINGER_C2H2_1"/>
    <property type="match status" value="1"/>
</dbReference>
<feature type="domain" description="C2H2-type" evidence="3">
    <location>
        <begin position="41"/>
        <end position="71"/>
    </location>
</feature>
<feature type="compositionally biased region" description="Pro residues" evidence="2">
    <location>
        <begin position="255"/>
        <end position="266"/>
    </location>
</feature>
<reference evidence="4" key="1">
    <citation type="journal article" date="2023" name="Mol. Phylogenet. Evol.">
        <title>Genome-scale phylogeny and comparative genomics of the fungal order Sordariales.</title>
        <authorList>
            <person name="Hensen N."/>
            <person name="Bonometti L."/>
            <person name="Westerberg I."/>
            <person name="Brannstrom I.O."/>
            <person name="Guillou S."/>
            <person name="Cros-Aarteil S."/>
            <person name="Calhoun S."/>
            <person name="Haridas S."/>
            <person name="Kuo A."/>
            <person name="Mondo S."/>
            <person name="Pangilinan J."/>
            <person name="Riley R."/>
            <person name="LaButti K."/>
            <person name="Andreopoulos B."/>
            <person name="Lipzen A."/>
            <person name="Chen C."/>
            <person name="Yan M."/>
            <person name="Daum C."/>
            <person name="Ng V."/>
            <person name="Clum A."/>
            <person name="Steindorff A."/>
            <person name="Ohm R.A."/>
            <person name="Martin F."/>
            <person name="Silar P."/>
            <person name="Natvig D.O."/>
            <person name="Lalanne C."/>
            <person name="Gautier V."/>
            <person name="Ament-Velasquez S.L."/>
            <person name="Kruys A."/>
            <person name="Hutchinson M.I."/>
            <person name="Powell A.J."/>
            <person name="Barry K."/>
            <person name="Miller A.N."/>
            <person name="Grigoriev I.V."/>
            <person name="Debuchy R."/>
            <person name="Gladieux P."/>
            <person name="Hiltunen Thoren M."/>
            <person name="Johannesson H."/>
        </authorList>
    </citation>
    <scope>NUCLEOTIDE SEQUENCE</scope>
    <source>
        <strain evidence="4">CBS 757.83</strain>
    </source>
</reference>
<proteinExistence type="predicted"/>
<dbReference type="AlphaFoldDB" id="A0AAN6SX54"/>
<keyword evidence="1" id="KW-0863">Zinc-finger</keyword>
<name>A0AAN6SX54_9PEZI</name>
<dbReference type="InterPro" id="IPR022190">
    <property type="entry name" value="DUF3716"/>
</dbReference>
<dbReference type="InterPro" id="IPR013087">
    <property type="entry name" value="Znf_C2H2_type"/>
</dbReference>
<evidence type="ECO:0000259" key="3">
    <source>
        <dbReference type="PROSITE" id="PS50157"/>
    </source>
</evidence>
<evidence type="ECO:0000313" key="5">
    <source>
        <dbReference type="Proteomes" id="UP001305647"/>
    </source>
</evidence>
<evidence type="ECO:0000256" key="1">
    <source>
        <dbReference type="PROSITE-ProRule" id="PRU00042"/>
    </source>
</evidence>
<feature type="compositionally biased region" description="Polar residues" evidence="2">
    <location>
        <begin position="286"/>
        <end position="301"/>
    </location>
</feature>
<feature type="region of interest" description="Disordered" evidence="2">
    <location>
        <begin position="248"/>
        <end position="301"/>
    </location>
</feature>
<protein>
    <recommendedName>
        <fullName evidence="3">C2H2-type domain-containing protein</fullName>
    </recommendedName>
</protein>
<dbReference type="Pfam" id="PF12511">
    <property type="entry name" value="DUF3716"/>
    <property type="match status" value="1"/>
</dbReference>
<gene>
    <name evidence="4" type="ORF">N658DRAFT_56629</name>
</gene>
<reference evidence="4" key="2">
    <citation type="submission" date="2023-05" db="EMBL/GenBank/DDBJ databases">
        <authorList>
            <consortium name="Lawrence Berkeley National Laboratory"/>
            <person name="Steindorff A."/>
            <person name="Hensen N."/>
            <person name="Bonometti L."/>
            <person name="Westerberg I."/>
            <person name="Brannstrom I.O."/>
            <person name="Guillou S."/>
            <person name="Cros-Aarteil S."/>
            <person name="Calhoun S."/>
            <person name="Haridas S."/>
            <person name="Kuo A."/>
            <person name="Mondo S."/>
            <person name="Pangilinan J."/>
            <person name="Riley R."/>
            <person name="Labutti K."/>
            <person name="Andreopoulos B."/>
            <person name="Lipzen A."/>
            <person name="Chen C."/>
            <person name="Yanf M."/>
            <person name="Daum C."/>
            <person name="Ng V."/>
            <person name="Clum A."/>
            <person name="Ohm R."/>
            <person name="Martin F."/>
            <person name="Silar P."/>
            <person name="Natvig D."/>
            <person name="Lalanne C."/>
            <person name="Gautier V."/>
            <person name="Ament-Velasquez S.L."/>
            <person name="Kruys A."/>
            <person name="Hutchinson M.I."/>
            <person name="Powell A.J."/>
            <person name="Barry K."/>
            <person name="Miller A.N."/>
            <person name="Grigoriev I.V."/>
            <person name="Debuchy R."/>
            <person name="Gladieux P."/>
            <person name="Thoren M.H."/>
            <person name="Johannesson H."/>
        </authorList>
    </citation>
    <scope>NUCLEOTIDE SEQUENCE</scope>
    <source>
        <strain evidence="4">CBS 757.83</strain>
    </source>
</reference>
<feature type="region of interest" description="Disordered" evidence="2">
    <location>
        <begin position="465"/>
        <end position="548"/>
    </location>
</feature>
<accession>A0AAN6SX54</accession>
<organism evidence="4 5">
    <name type="scientific">Parathielavia hyrcaniae</name>
    <dbReference type="NCBI Taxonomy" id="113614"/>
    <lineage>
        <taxon>Eukaryota</taxon>
        <taxon>Fungi</taxon>
        <taxon>Dikarya</taxon>
        <taxon>Ascomycota</taxon>
        <taxon>Pezizomycotina</taxon>
        <taxon>Sordariomycetes</taxon>
        <taxon>Sordariomycetidae</taxon>
        <taxon>Sordariales</taxon>
        <taxon>Chaetomiaceae</taxon>
        <taxon>Parathielavia</taxon>
    </lineage>
</organism>
<dbReference type="EMBL" id="MU863741">
    <property type="protein sequence ID" value="KAK4096074.1"/>
    <property type="molecule type" value="Genomic_DNA"/>
</dbReference>